<feature type="transmembrane region" description="Helical" evidence="2">
    <location>
        <begin position="114"/>
        <end position="134"/>
    </location>
</feature>
<accession>A0A7J0EAB0</accession>
<dbReference type="InterPro" id="IPR035979">
    <property type="entry name" value="RBD_domain_sf"/>
</dbReference>
<sequence>MAVAENVGINGGAENRTDSHAPNDADPSKSNHMGTHHSNGNPILRSNDQNCHQQQNGTVNHKTQVGLAQHGMNGSGVQNHRTVENGDDGSEGFKRELRDLEEFLSKLNPMAEEFVPPSLGNHIPVFAFALWWPLGLLKNNLQHSLLAVDRWSTVVYVVTLILFSVFAFIEFTDEEGARNALSLAGTMLGYYPVRVVLPSKTAIAPVNPTFLPRVRSSSTGSLASQVFFMLEQSLRNRMYMKAVLTQSSALEAAWRLSSFNSHWFC</sequence>
<dbReference type="Pfam" id="PF07145">
    <property type="entry name" value="PAM2"/>
    <property type="match status" value="1"/>
</dbReference>
<feature type="region of interest" description="Disordered" evidence="1">
    <location>
        <begin position="1"/>
        <end position="55"/>
    </location>
</feature>
<keyword evidence="2" id="KW-0472">Membrane</keyword>
<feature type="compositionally biased region" description="Basic and acidic residues" evidence="1">
    <location>
        <begin position="15"/>
        <end position="29"/>
    </location>
</feature>
<dbReference type="SUPFAM" id="SSF54928">
    <property type="entry name" value="RNA-binding domain, RBD"/>
    <property type="match status" value="1"/>
</dbReference>
<keyword evidence="4" id="KW-1185">Reference proteome</keyword>
<dbReference type="PANTHER" id="PTHR32343">
    <property type="entry name" value="SERINE/ARGININE-RICH SPLICING FACTOR"/>
    <property type="match status" value="1"/>
</dbReference>
<feature type="transmembrane region" description="Helical" evidence="2">
    <location>
        <begin position="154"/>
        <end position="172"/>
    </location>
</feature>
<evidence type="ECO:0000256" key="1">
    <source>
        <dbReference type="SAM" id="MobiDB-lite"/>
    </source>
</evidence>
<evidence type="ECO:0000313" key="3">
    <source>
        <dbReference type="EMBL" id="GFY83393.1"/>
    </source>
</evidence>
<evidence type="ECO:0000256" key="2">
    <source>
        <dbReference type="SAM" id="Phobius"/>
    </source>
</evidence>
<proteinExistence type="predicted"/>
<dbReference type="PANTHER" id="PTHR32343:SF77">
    <property type="entry name" value="POLYADENYLATE-BINDING PROTEIN-INTERACTING PROTEIN 11-LIKE ISOFORM X1"/>
    <property type="match status" value="1"/>
</dbReference>
<dbReference type="Proteomes" id="UP000585474">
    <property type="component" value="Unassembled WGS sequence"/>
</dbReference>
<dbReference type="InterPro" id="IPR009818">
    <property type="entry name" value="PAM2_motif"/>
</dbReference>
<keyword evidence="2" id="KW-1133">Transmembrane helix</keyword>
<feature type="compositionally biased region" description="Polar residues" evidence="1">
    <location>
        <begin position="30"/>
        <end position="55"/>
    </location>
</feature>
<evidence type="ECO:0000313" key="4">
    <source>
        <dbReference type="Proteomes" id="UP000585474"/>
    </source>
</evidence>
<comment type="caution">
    <text evidence="3">The sequence shown here is derived from an EMBL/GenBank/DDBJ whole genome shotgun (WGS) entry which is preliminary data.</text>
</comment>
<gene>
    <name evidence="3" type="ORF">Acr_03g0001670</name>
</gene>
<dbReference type="AlphaFoldDB" id="A0A7J0EAB0"/>
<reference evidence="3 4" key="1">
    <citation type="submission" date="2019-07" db="EMBL/GenBank/DDBJ databases">
        <title>De Novo Assembly of kiwifruit Actinidia rufa.</title>
        <authorList>
            <person name="Sugita-Konishi S."/>
            <person name="Sato K."/>
            <person name="Mori E."/>
            <person name="Abe Y."/>
            <person name="Kisaki G."/>
            <person name="Hamano K."/>
            <person name="Suezawa K."/>
            <person name="Otani M."/>
            <person name="Fukuda T."/>
            <person name="Manabe T."/>
            <person name="Gomi K."/>
            <person name="Tabuchi M."/>
            <person name="Akimitsu K."/>
            <person name="Kataoka I."/>
        </authorList>
    </citation>
    <scope>NUCLEOTIDE SEQUENCE [LARGE SCALE GENOMIC DNA]</scope>
    <source>
        <strain evidence="4">cv. Fuchu</strain>
    </source>
</reference>
<name>A0A7J0EAB0_9ERIC</name>
<protein>
    <submittedName>
        <fullName evidence="3">Uncharacterized protein</fullName>
    </submittedName>
</protein>
<dbReference type="OrthoDB" id="7763451at2759"/>
<keyword evidence="2" id="KW-0812">Transmembrane</keyword>
<dbReference type="EMBL" id="BJWL01000003">
    <property type="protein sequence ID" value="GFY83393.1"/>
    <property type="molecule type" value="Genomic_DNA"/>
</dbReference>
<organism evidence="3 4">
    <name type="scientific">Actinidia rufa</name>
    <dbReference type="NCBI Taxonomy" id="165716"/>
    <lineage>
        <taxon>Eukaryota</taxon>
        <taxon>Viridiplantae</taxon>
        <taxon>Streptophyta</taxon>
        <taxon>Embryophyta</taxon>
        <taxon>Tracheophyta</taxon>
        <taxon>Spermatophyta</taxon>
        <taxon>Magnoliopsida</taxon>
        <taxon>eudicotyledons</taxon>
        <taxon>Gunneridae</taxon>
        <taxon>Pentapetalae</taxon>
        <taxon>asterids</taxon>
        <taxon>Ericales</taxon>
        <taxon>Actinidiaceae</taxon>
        <taxon>Actinidia</taxon>
    </lineage>
</organism>
<dbReference type="GO" id="GO:0003676">
    <property type="term" value="F:nucleic acid binding"/>
    <property type="evidence" value="ECO:0007669"/>
    <property type="project" value="InterPro"/>
</dbReference>
<feature type="region of interest" description="Disordered" evidence="1">
    <location>
        <begin position="69"/>
        <end position="92"/>
    </location>
</feature>